<evidence type="ECO:0000259" key="3">
    <source>
        <dbReference type="Pfam" id="PF04773"/>
    </source>
</evidence>
<accession>A0A1E7X5M8</accession>
<proteinExistence type="predicted"/>
<dbReference type="EMBL" id="LROM01000051">
    <property type="protein sequence ID" value="OFA08089.1"/>
    <property type="molecule type" value="Genomic_DNA"/>
</dbReference>
<feature type="domain" description="FecR protein" evidence="3">
    <location>
        <begin position="70"/>
        <end position="161"/>
    </location>
</feature>
<feature type="region of interest" description="Disordered" evidence="1">
    <location>
        <begin position="242"/>
        <end position="264"/>
    </location>
</feature>
<protein>
    <submittedName>
        <fullName evidence="4">FecR protein</fullName>
    </submittedName>
</protein>
<sequence length="264" mass="27514">MNPKAVSRNPIATRSMLASAMLWLMLMSISLHAFAQVAGTVTQVSGPMMAKKADGKVKILSVKSEVESGDTLITEKNTYALVKFIDDSEITLKPATTFVVEKFTYQADQPDADQASFNLVKGGLRSLSGLLGKRSKEKFSLKTPVATIGIRGTFFTAEYVGAGSYTVPRSPSSPAVTPAGTTLAPGLYTSVTTGQIAVSNPAGTLTFAAGQFGYTSSFTMPPILVPTNPGLPFKPPASFSINGAGASPSTTASGKSGNVDCEVR</sequence>
<keyword evidence="2" id="KW-0732">Signal</keyword>
<reference evidence="5" key="1">
    <citation type="journal article" date="2016" name="Front. Microbiol.">
        <title>Molecular Keys to the Janthinobacterium and Duganella spp. Interaction with the Plant Pathogen Fusarium graminearum.</title>
        <authorList>
            <person name="Haack F.S."/>
            <person name="Poehlein A."/>
            <person name="Kroger C."/>
            <person name="Voigt C.A."/>
            <person name="Piepenbring M."/>
            <person name="Bode H.B."/>
            <person name="Daniel R."/>
            <person name="Schafer W."/>
            <person name="Streit W.R."/>
        </authorList>
    </citation>
    <scope>NUCLEOTIDE SEQUENCE [LARGE SCALE GENOMIC DNA]</scope>
    <source>
        <strain evidence="5">T54</strain>
    </source>
</reference>
<feature type="chain" id="PRO_5009208400" evidence="2">
    <location>
        <begin position="36"/>
        <end position="264"/>
    </location>
</feature>
<dbReference type="PANTHER" id="PTHR38731:SF1">
    <property type="entry name" value="FECR PROTEIN DOMAIN-CONTAINING PROTEIN"/>
    <property type="match status" value="1"/>
</dbReference>
<keyword evidence="5" id="KW-1185">Reference proteome</keyword>
<evidence type="ECO:0000313" key="5">
    <source>
        <dbReference type="Proteomes" id="UP000175989"/>
    </source>
</evidence>
<dbReference type="PATRIC" id="fig|762836.4.peg.945"/>
<feature type="compositionally biased region" description="Polar residues" evidence="1">
    <location>
        <begin position="247"/>
        <end position="256"/>
    </location>
</feature>
<evidence type="ECO:0000256" key="1">
    <source>
        <dbReference type="SAM" id="MobiDB-lite"/>
    </source>
</evidence>
<feature type="signal peptide" evidence="2">
    <location>
        <begin position="1"/>
        <end position="35"/>
    </location>
</feature>
<dbReference type="Pfam" id="PF04773">
    <property type="entry name" value="FecR"/>
    <property type="match status" value="1"/>
</dbReference>
<gene>
    <name evidence="4" type="ORF">DUPY_08960</name>
</gene>
<comment type="caution">
    <text evidence="4">The sequence shown here is derived from an EMBL/GenBank/DDBJ whole genome shotgun (WGS) entry which is preliminary data.</text>
</comment>
<evidence type="ECO:0000313" key="4">
    <source>
        <dbReference type="EMBL" id="OFA08089.1"/>
    </source>
</evidence>
<dbReference type="InterPro" id="IPR006860">
    <property type="entry name" value="FecR"/>
</dbReference>
<organism evidence="4 5">
    <name type="scientific">Duganella phyllosphaerae</name>
    <dbReference type="NCBI Taxonomy" id="762836"/>
    <lineage>
        <taxon>Bacteria</taxon>
        <taxon>Pseudomonadati</taxon>
        <taxon>Pseudomonadota</taxon>
        <taxon>Betaproteobacteria</taxon>
        <taxon>Burkholderiales</taxon>
        <taxon>Oxalobacteraceae</taxon>
        <taxon>Telluria group</taxon>
        <taxon>Duganella</taxon>
    </lineage>
</organism>
<dbReference type="Proteomes" id="UP000175989">
    <property type="component" value="Unassembled WGS sequence"/>
</dbReference>
<dbReference type="AlphaFoldDB" id="A0A1E7X5M8"/>
<dbReference type="PANTHER" id="PTHR38731">
    <property type="entry name" value="LIPL45-RELATED LIPOPROTEIN-RELATED"/>
    <property type="match status" value="1"/>
</dbReference>
<evidence type="ECO:0000256" key="2">
    <source>
        <dbReference type="SAM" id="SignalP"/>
    </source>
</evidence>
<name>A0A1E7X5M8_9BURK</name>